<organism evidence="2 3">
    <name type="scientific">Dendrobium thyrsiflorum</name>
    <name type="common">Pinecone-like raceme dendrobium</name>
    <name type="synonym">Orchid</name>
    <dbReference type="NCBI Taxonomy" id="117978"/>
    <lineage>
        <taxon>Eukaryota</taxon>
        <taxon>Viridiplantae</taxon>
        <taxon>Streptophyta</taxon>
        <taxon>Embryophyta</taxon>
        <taxon>Tracheophyta</taxon>
        <taxon>Spermatophyta</taxon>
        <taxon>Magnoliopsida</taxon>
        <taxon>Liliopsida</taxon>
        <taxon>Asparagales</taxon>
        <taxon>Orchidaceae</taxon>
        <taxon>Epidendroideae</taxon>
        <taxon>Malaxideae</taxon>
        <taxon>Dendrobiinae</taxon>
        <taxon>Dendrobium</taxon>
    </lineage>
</organism>
<evidence type="ECO:0000313" key="3">
    <source>
        <dbReference type="Proteomes" id="UP001552299"/>
    </source>
</evidence>
<sequence length="79" mass="8808">MNHKMKGITTRRKEPKTFVDGKVTTPVKKSSTVLVKKEIKVTSKASAKTTKKKVIDSEDDDDDDDFVLNKLGNKIKVSS</sequence>
<accession>A0ABD0UUG7</accession>
<evidence type="ECO:0000256" key="1">
    <source>
        <dbReference type="SAM" id="MobiDB-lite"/>
    </source>
</evidence>
<protein>
    <submittedName>
        <fullName evidence="2">Uncharacterized protein</fullName>
    </submittedName>
</protein>
<reference evidence="2 3" key="1">
    <citation type="journal article" date="2024" name="Plant Biotechnol. J.">
        <title>Dendrobium thyrsiflorum genome and its molecular insights into genes involved in important horticultural traits.</title>
        <authorList>
            <person name="Chen B."/>
            <person name="Wang J.Y."/>
            <person name="Zheng P.J."/>
            <person name="Li K.L."/>
            <person name="Liang Y.M."/>
            <person name="Chen X.F."/>
            <person name="Zhang C."/>
            <person name="Zhao X."/>
            <person name="He X."/>
            <person name="Zhang G.Q."/>
            <person name="Liu Z.J."/>
            <person name="Xu Q."/>
        </authorList>
    </citation>
    <scope>NUCLEOTIDE SEQUENCE [LARGE SCALE GENOMIC DNA]</scope>
    <source>
        <strain evidence="2">GZMU011</strain>
    </source>
</reference>
<dbReference type="EMBL" id="JANQDX010000013">
    <property type="protein sequence ID" value="KAL0913932.1"/>
    <property type="molecule type" value="Genomic_DNA"/>
</dbReference>
<evidence type="ECO:0000313" key="2">
    <source>
        <dbReference type="EMBL" id="KAL0913932.1"/>
    </source>
</evidence>
<proteinExistence type="predicted"/>
<name>A0ABD0UUG7_DENTH</name>
<feature type="region of interest" description="Disordered" evidence="1">
    <location>
        <begin position="1"/>
        <end position="22"/>
    </location>
</feature>
<comment type="caution">
    <text evidence="2">The sequence shown here is derived from an EMBL/GenBank/DDBJ whole genome shotgun (WGS) entry which is preliminary data.</text>
</comment>
<gene>
    <name evidence="2" type="ORF">M5K25_017425</name>
</gene>
<dbReference type="AlphaFoldDB" id="A0ABD0UUG7"/>
<dbReference type="Proteomes" id="UP001552299">
    <property type="component" value="Unassembled WGS sequence"/>
</dbReference>
<keyword evidence="3" id="KW-1185">Reference proteome</keyword>
<feature type="compositionally biased region" description="Basic residues" evidence="1">
    <location>
        <begin position="1"/>
        <end position="10"/>
    </location>
</feature>